<reference evidence="2 3" key="1">
    <citation type="submission" date="2024-01" db="EMBL/GenBank/DDBJ databases">
        <title>Genome assemblies of Stephania.</title>
        <authorList>
            <person name="Yang L."/>
        </authorList>
    </citation>
    <scope>NUCLEOTIDE SEQUENCE [LARGE SCALE GENOMIC DNA]</scope>
    <source>
        <strain evidence="2">YNDBR</strain>
        <tissue evidence="2">Leaf</tissue>
    </source>
</reference>
<proteinExistence type="predicted"/>
<dbReference type="SMART" id="SM00256">
    <property type="entry name" value="FBOX"/>
    <property type="match status" value="1"/>
</dbReference>
<feature type="domain" description="F-box" evidence="1">
    <location>
        <begin position="6"/>
        <end position="42"/>
    </location>
</feature>
<dbReference type="InterPro" id="IPR001810">
    <property type="entry name" value="F-box_dom"/>
</dbReference>
<dbReference type="PANTHER" id="PTHR34223">
    <property type="entry name" value="OS11G0201299 PROTEIN"/>
    <property type="match status" value="1"/>
</dbReference>
<dbReference type="EMBL" id="JBBNAF010000012">
    <property type="protein sequence ID" value="KAK9092331.1"/>
    <property type="molecule type" value="Genomic_DNA"/>
</dbReference>
<dbReference type="InterPro" id="IPR036047">
    <property type="entry name" value="F-box-like_dom_sf"/>
</dbReference>
<dbReference type="AlphaFoldDB" id="A0AAP0EFA9"/>
<dbReference type="Proteomes" id="UP001420932">
    <property type="component" value="Unassembled WGS sequence"/>
</dbReference>
<organism evidence="2 3">
    <name type="scientific">Stephania yunnanensis</name>
    <dbReference type="NCBI Taxonomy" id="152371"/>
    <lineage>
        <taxon>Eukaryota</taxon>
        <taxon>Viridiplantae</taxon>
        <taxon>Streptophyta</taxon>
        <taxon>Embryophyta</taxon>
        <taxon>Tracheophyta</taxon>
        <taxon>Spermatophyta</taxon>
        <taxon>Magnoliopsida</taxon>
        <taxon>Ranunculales</taxon>
        <taxon>Menispermaceae</taxon>
        <taxon>Menispermoideae</taxon>
        <taxon>Cissampelideae</taxon>
        <taxon>Stephania</taxon>
    </lineage>
</organism>
<dbReference type="SUPFAM" id="SSF81383">
    <property type="entry name" value="F-box domain"/>
    <property type="match status" value="1"/>
</dbReference>
<sequence>MMMNTNNNTTDLPKEVVQRIFAFLGPKDFVRTSLLSRTWRNFWVSAPYHSMTTFKVNLRHLDPHRKGRSVDFLKQFLSRRRNASSTILQSLSIQLDSIHPPKTLTSMFYRPIVFINLLDVALQLNVRELRICLKESCCEGDRNRSAGRAILNSGILSAPNLRTLELENVEFPSRNTTNDLVISCPNLESLVLRDSFFMGFRVLRLCTCELKKLEVENWWSCELELNTPKLSSFLYKKDGQCLLDCSFGELDVLRNANSRFDRDIASSWLNGSRCKLPLDIASHARVLVKGQFQGLENFASSLRRLIDSYGNLRSLELEGLNNFQVIAMLASFPSIEVLLLNFTHDDQNSYSGHEVKLELPPPCTLYNLKNVAARGIEGFECEHDFFAYLSDSGANLERIVMMENGHAMKRELEYTKIKMLEDFNIKLAQQYFLNAHISIQVL</sequence>
<dbReference type="SUPFAM" id="SSF52047">
    <property type="entry name" value="RNI-like"/>
    <property type="match status" value="1"/>
</dbReference>
<evidence type="ECO:0000259" key="1">
    <source>
        <dbReference type="PROSITE" id="PS50181"/>
    </source>
</evidence>
<dbReference type="Pfam" id="PF00646">
    <property type="entry name" value="F-box"/>
    <property type="match status" value="1"/>
</dbReference>
<protein>
    <recommendedName>
        <fullName evidence="1">F-box domain-containing protein</fullName>
    </recommendedName>
</protein>
<gene>
    <name evidence="2" type="ORF">Syun_027242</name>
</gene>
<evidence type="ECO:0000313" key="3">
    <source>
        <dbReference type="Proteomes" id="UP001420932"/>
    </source>
</evidence>
<evidence type="ECO:0000313" key="2">
    <source>
        <dbReference type="EMBL" id="KAK9092331.1"/>
    </source>
</evidence>
<accession>A0AAP0EFA9</accession>
<name>A0AAP0EFA9_9MAGN</name>
<dbReference type="Gene3D" id="1.20.1280.50">
    <property type="match status" value="1"/>
</dbReference>
<dbReference type="PROSITE" id="PS50181">
    <property type="entry name" value="FBOX"/>
    <property type="match status" value="1"/>
</dbReference>
<dbReference type="PANTHER" id="PTHR34223:SF51">
    <property type="entry name" value="OS06G0556300 PROTEIN"/>
    <property type="match status" value="1"/>
</dbReference>
<comment type="caution">
    <text evidence="2">The sequence shown here is derived from an EMBL/GenBank/DDBJ whole genome shotgun (WGS) entry which is preliminary data.</text>
</comment>
<keyword evidence="3" id="KW-1185">Reference proteome</keyword>
<dbReference type="InterPro" id="IPR053197">
    <property type="entry name" value="F-box_SCFL_complex_component"/>
</dbReference>